<dbReference type="AlphaFoldDB" id="A0ABD2YRQ4"/>
<dbReference type="EMBL" id="JBJUIK010000013">
    <property type="protein sequence ID" value="KAL3508218.1"/>
    <property type="molecule type" value="Genomic_DNA"/>
</dbReference>
<evidence type="ECO:0000313" key="3">
    <source>
        <dbReference type="EMBL" id="KAL3508218.1"/>
    </source>
</evidence>
<proteinExistence type="predicted"/>
<dbReference type="Proteomes" id="UP001630127">
    <property type="component" value="Unassembled WGS sequence"/>
</dbReference>
<protein>
    <recommendedName>
        <fullName evidence="2">DUF4283 domain-containing protein</fullName>
    </recommendedName>
</protein>
<organism evidence="3 4">
    <name type="scientific">Cinchona calisaya</name>
    <dbReference type="NCBI Taxonomy" id="153742"/>
    <lineage>
        <taxon>Eukaryota</taxon>
        <taxon>Viridiplantae</taxon>
        <taxon>Streptophyta</taxon>
        <taxon>Embryophyta</taxon>
        <taxon>Tracheophyta</taxon>
        <taxon>Spermatophyta</taxon>
        <taxon>Magnoliopsida</taxon>
        <taxon>eudicotyledons</taxon>
        <taxon>Gunneridae</taxon>
        <taxon>Pentapetalae</taxon>
        <taxon>asterids</taxon>
        <taxon>lamiids</taxon>
        <taxon>Gentianales</taxon>
        <taxon>Rubiaceae</taxon>
        <taxon>Cinchonoideae</taxon>
        <taxon>Cinchoneae</taxon>
        <taxon>Cinchona</taxon>
    </lineage>
</organism>
<evidence type="ECO:0000259" key="2">
    <source>
        <dbReference type="Pfam" id="PF14111"/>
    </source>
</evidence>
<evidence type="ECO:0000313" key="4">
    <source>
        <dbReference type="Proteomes" id="UP001630127"/>
    </source>
</evidence>
<dbReference type="PANTHER" id="PTHR31286">
    <property type="entry name" value="GLYCINE-RICH CELL WALL STRUCTURAL PROTEIN 1.8-LIKE"/>
    <property type="match status" value="1"/>
</dbReference>
<sequence length="309" mass="35359">MLSKFALSDMEQACTNLGVDDMEQSIEVCLKSLTRKVIGDKATNFTGMKKCVNQAWNFSKKLQISEIKANMFQFNFDQDVHINRVLNGGPWFIDNQIVILKKWKEEIEEDDKIFDKDTLRVQVDNLPLHWLSPNIGLKIGFVFVKVLDVRGFGSELGGLANNAERTLIPIRLRQPDVGSLEKGKDLNDSFIEWGWIKERAGDKEFHEDYGRKDPKRKVRKVASGSNPVDDGNKHKNSDIGDCIVTPKPNIDMGTFYHDSIDEDKRNFSCNASLCMDVDAFEAKEKRLSKEDKIGNLEERSLIEMRGKYY</sequence>
<evidence type="ECO:0000256" key="1">
    <source>
        <dbReference type="SAM" id="MobiDB-lite"/>
    </source>
</evidence>
<comment type="caution">
    <text evidence="3">The sequence shown here is derived from an EMBL/GenBank/DDBJ whole genome shotgun (WGS) entry which is preliminary data.</text>
</comment>
<gene>
    <name evidence="3" type="ORF">ACH5RR_033600</name>
</gene>
<feature type="region of interest" description="Disordered" evidence="1">
    <location>
        <begin position="216"/>
        <end position="240"/>
    </location>
</feature>
<reference evidence="3 4" key="1">
    <citation type="submission" date="2024-11" db="EMBL/GenBank/DDBJ databases">
        <title>A near-complete genome assembly of Cinchona calisaya.</title>
        <authorList>
            <person name="Lian D.C."/>
            <person name="Zhao X.W."/>
            <person name="Wei L."/>
        </authorList>
    </citation>
    <scope>NUCLEOTIDE SEQUENCE [LARGE SCALE GENOMIC DNA]</scope>
    <source>
        <tissue evidence="3">Nenye</tissue>
    </source>
</reference>
<dbReference type="PANTHER" id="PTHR31286:SF178">
    <property type="entry name" value="DUF4283 DOMAIN-CONTAINING PROTEIN"/>
    <property type="match status" value="1"/>
</dbReference>
<feature type="domain" description="DUF4283" evidence="2">
    <location>
        <begin position="27"/>
        <end position="107"/>
    </location>
</feature>
<dbReference type="InterPro" id="IPR040256">
    <property type="entry name" value="At4g02000-like"/>
</dbReference>
<keyword evidence="4" id="KW-1185">Reference proteome</keyword>
<name>A0ABD2YRQ4_9GENT</name>
<accession>A0ABD2YRQ4</accession>
<dbReference type="Pfam" id="PF14111">
    <property type="entry name" value="DUF4283"/>
    <property type="match status" value="1"/>
</dbReference>
<dbReference type="InterPro" id="IPR025558">
    <property type="entry name" value="DUF4283"/>
</dbReference>